<dbReference type="EMBL" id="PUHZ01000020">
    <property type="protein sequence ID" value="PQO44211.1"/>
    <property type="molecule type" value="Genomic_DNA"/>
</dbReference>
<protein>
    <submittedName>
        <fullName evidence="1">Uncharacterized protein</fullName>
    </submittedName>
</protein>
<evidence type="ECO:0000313" key="2">
    <source>
        <dbReference type="Proteomes" id="UP000237819"/>
    </source>
</evidence>
<comment type="caution">
    <text evidence="1">The sequence shown here is derived from an EMBL/GenBank/DDBJ whole genome shotgun (WGS) entry which is preliminary data.</text>
</comment>
<dbReference type="Proteomes" id="UP000237819">
    <property type="component" value="Unassembled WGS sequence"/>
</dbReference>
<accession>A0A2S8GIR1</accession>
<dbReference type="AlphaFoldDB" id="A0A2S8GIR1"/>
<organism evidence="1 2">
    <name type="scientific">Blastopirellula marina</name>
    <dbReference type="NCBI Taxonomy" id="124"/>
    <lineage>
        <taxon>Bacteria</taxon>
        <taxon>Pseudomonadati</taxon>
        <taxon>Planctomycetota</taxon>
        <taxon>Planctomycetia</taxon>
        <taxon>Pirellulales</taxon>
        <taxon>Pirellulaceae</taxon>
        <taxon>Blastopirellula</taxon>
    </lineage>
</organism>
<name>A0A2S8GIR1_9BACT</name>
<evidence type="ECO:0000313" key="1">
    <source>
        <dbReference type="EMBL" id="PQO44211.1"/>
    </source>
</evidence>
<gene>
    <name evidence="1" type="ORF">C5Y93_19760</name>
</gene>
<proteinExistence type="predicted"/>
<sequence>MTKTENPFRGMSRDERELSFLLVDFAGYLPVARMIDAVYNDPQHMLNMPQFQNAPEEFKRRLQRFTWLVTRYIERFKTNPSLMALIQSRDENPPTEQEREEFLQLLNQAAAEAREQKD</sequence>
<dbReference type="RefSeq" id="WP_105337180.1">
    <property type="nucleotide sequence ID" value="NZ_PUHZ01000020.1"/>
</dbReference>
<reference evidence="1 2" key="1">
    <citation type="submission" date="2018-02" db="EMBL/GenBank/DDBJ databases">
        <title>Comparative genomes isolates from brazilian mangrove.</title>
        <authorList>
            <person name="Araujo J.E."/>
            <person name="Taketani R.G."/>
            <person name="Silva M.C.P."/>
            <person name="Loureco M.V."/>
            <person name="Andreote F.D."/>
        </authorList>
    </citation>
    <scope>NUCLEOTIDE SEQUENCE [LARGE SCALE GENOMIC DNA]</scope>
    <source>
        <strain evidence="1 2">Nap-Phe MGV</strain>
    </source>
</reference>